<gene>
    <name evidence="8" type="ORF">AZE42_09155</name>
</gene>
<sequence length="594" mass="66736">MIPTLPEDMEPVAAYLTKWLHDTEMSLHIQHCEPDVTTYISLYDRLASVIDYDERLTQRHCDLIAQNLKLANTVNNTMSSALRLARLHNPSGDYPTDSSFRQYLDKLIDLCLEYEISPEINQLKLEIEAYGGVFPASEISDSELLVAMGLGPKPEPCQPEEDIDSDDDPDAWWNKGFTLEELAADRAARIARKLEQNRYAVIDTPLLPKSTRRLTTSQSFNVESTSNSRVRDPISRTKSLSAADSVVLAYQEDPEDRPFLSILTDIEDHPTNLTHALSFTARLRNAALPEVEEAQSSSVLLGVSTSDEIDTYDGAHRSQFYELGQKLLEESMDPDQLLIAPATSMHELRGEYTGAPSFVAQIDSLMNQGYTQIVRTKGDGNCFYRALAYAHLSSLIDSPNLVFSAKAVIESGSRMMEYNYMDADIISTFCEPLMELVDAIGSSDPNKRLTRDRLLSAFLDQETSNYIITYLRLLTTAQIQSASDDYAGFLFNDSGDQMLPGEFCRQYVDPLGKEADHVQVAALCRALKLHVKIAYLDGHSRDGQVHFQEITSPGDGKNKPLILLYRPGHYDKYPLVDKPFTPNDKLVCLRKRFD</sequence>
<dbReference type="AlphaFoldDB" id="A0A1J8QF43"/>
<dbReference type="CDD" id="cd22749">
    <property type="entry name" value="Otubain_C65"/>
    <property type="match status" value="1"/>
</dbReference>
<dbReference type="STRING" id="180088.A0A1J8QF43"/>
<evidence type="ECO:0000256" key="3">
    <source>
        <dbReference type="ARBA" id="ARBA00022670"/>
    </source>
</evidence>
<dbReference type="PANTHER" id="PTHR12931">
    <property type="entry name" value="UBIQUITIN THIOLESTERASE PROTEIN OTUB"/>
    <property type="match status" value="1"/>
</dbReference>
<reference evidence="8 9" key="1">
    <citation type="submission" date="2016-03" db="EMBL/GenBank/DDBJ databases">
        <title>Comparative genomics of the ectomycorrhizal sister species Rhizopogon vinicolor and Rhizopogon vesiculosus (Basidiomycota: Boletales) reveals a divergence of the mating type B locus.</title>
        <authorList>
            <person name="Mujic A.B."/>
            <person name="Kuo A."/>
            <person name="Tritt A."/>
            <person name="Lipzen A."/>
            <person name="Chen C."/>
            <person name="Johnson J."/>
            <person name="Sharma A."/>
            <person name="Barry K."/>
            <person name="Grigoriev I.V."/>
            <person name="Spatafora J.W."/>
        </authorList>
    </citation>
    <scope>NUCLEOTIDE SEQUENCE [LARGE SCALE GENOMIC DNA]</scope>
    <source>
        <strain evidence="8 9">AM-OR11-056</strain>
    </source>
</reference>
<feature type="domain" description="OTU" evidence="7">
    <location>
        <begin position="371"/>
        <end position="553"/>
    </location>
</feature>
<dbReference type="InterPro" id="IPR038765">
    <property type="entry name" value="Papain-like_cys_pep_sf"/>
</dbReference>
<evidence type="ECO:0000256" key="1">
    <source>
        <dbReference type="ARBA" id="ARBA00000707"/>
    </source>
</evidence>
<organism evidence="8 9">
    <name type="scientific">Rhizopogon vesiculosus</name>
    <dbReference type="NCBI Taxonomy" id="180088"/>
    <lineage>
        <taxon>Eukaryota</taxon>
        <taxon>Fungi</taxon>
        <taxon>Dikarya</taxon>
        <taxon>Basidiomycota</taxon>
        <taxon>Agaricomycotina</taxon>
        <taxon>Agaricomycetes</taxon>
        <taxon>Agaricomycetidae</taxon>
        <taxon>Boletales</taxon>
        <taxon>Suillineae</taxon>
        <taxon>Rhizopogonaceae</taxon>
        <taxon>Rhizopogon</taxon>
    </lineage>
</organism>
<protein>
    <recommendedName>
        <fullName evidence="2">ubiquitinyl hydrolase 1</fullName>
        <ecNumber evidence="2">3.4.19.12</ecNumber>
    </recommendedName>
</protein>
<dbReference type="PROSITE" id="PS50802">
    <property type="entry name" value="OTU"/>
    <property type="match status" value="1"/>
</dbReference>
<dbReference type="GO" id="GO:0043130">
    <property type="term" value="F:ubiquitin binding"/>
    <property type="evidence" value="ECO:0007669"/>
    <property type="project" value="TreeGrafter"/>
</dbReference>
<dbReference type="Gene3D" id="3.30.200.60">
    <property type="entry name" value="Peptidase C65 Otubain, subdomain 1"/>
    <property type="match status" value="1"/>
</dbReference>
<dbReference type="InterPro" id="IPR042468">
    <property type="entry name" value="Peptidase_C65_otubain_sub1"/>
</dbReference>
<comment type="catalytic activity">
    <reaction evidence="1">
        <text>Thiol-dependent hydrolysis of ester, thioester, amide, peptide and isopeptide bonds formed by the C-terminal Gly of ubiquitin (a 76-residue protein attached to proteins as an intracellular targeting signal).</text>
        <dbReference type="EC" id="3.4.19.12"/>
    </reaction>
</comment>
<comment type="caution">
    <text evidence="8">The sequence shown here is derived from an EMBL/GenBank/DDBJ whole genome shotgun (WGS) entry which is preliminary data.</text>
</comment>
<evidence type="ECO:0000256" key="2">
    <source>
        <dbReference type="ARBA" id="ARBA00012759"/>
    </source>
</evidence>
<evidence type="ECO:0000256" key="5">
    <source>
        <dbReference type="ARBA" id="ARBA00022801"/>
    </source>
</evidence>
<dbReference type="EMBL" id="LVVM01005499">
    <property type="protein sequence ID" value="OJA10388.1"/>
    <property type="molecule type" value="Genomic_DNA"/>
</dbReference>
<evidence type="ECO:0000313" key="9">
    <source>
        <dbReference type="Proteomes" id="UP000183567"/>
    </source>
</evidence>
<evidence type="ECO:0000259" key="7">
    <source>
        <dbReference type="PROSITE" id="PS50802"/>
    </source>
</evidence>
<dbReference type="OrthoDB" id="18915at2759"/>
<keyword evidence="6" id="KW-0788">Thiol protease</keyword>
<keyword evidence="3" id="KW-0645">Protease</keyword>
<dbReference type="GO" id="GO:0006508">
    <property type="term" value="P:proteolysis"/>
    <property type="evidence" value="ECO:0007669"/>
    <property type="project" value="UniProtKB-KW"/>
</dbReference>
<evidence type="ECO:0000256" key="4">
    <source>
        <dbReference type="ARBA" id="ARBA00022786"/>
    </source>
</evidence>
<dbReference type="InterPro" id="IPR003323">
    <property type="entry name" value="OTU_dom"/>
</dbReference>
<keyword evidence="4" id="KW-0833">Ubl conjugation pathway</keyword>
<dbReference type="Gene3D" id="1.20.1300.20">
    <property type="entry name" value="Peptidase C65 Otubain, subdomain 2"/>
    <property type="match status" value="1"/>
</dbReference>
<name>A0A1J8QF43_9AGAM</name>
<dbReference type="GO" id="GO:0071108">
    <property type="term" value="P:protein K48-linked deubiquitination"/>
    <property type="evidence" value="ECO:0007669"/>
    <property type="project" value="TreeGrafter"/>
</dbReference>
<proteinExistence type="predicted"/>
<dbReference type="Pfam" id="PF10275">
    <property type="entry name" value="Peptidase_C65"/>
    <property type="match status" value="1"/>
</dbReference>
<dbReference type="Proteomes" id="UP000183567">
    <property type="component" value="Unassembled WGS sequence"/>
</dbReference>
<keyword evidence="9" id="KW-1185">Reference proteome</keyword>
<dbReference type="InterPro" id="IPR019400">
    <property type="entry name" value="Peptidase_C65_otubain"/>
</dbReference>
<dbReference type="PANTHER" id="PTHR12931:SF15">
    <property type="entry name" value="UBIQUITIN THIOESTERASE OTUBAIN-LIKE"/>
    <property type="match status" value="1"/>
</dbReference>
<dbReference type="SUPFAM" id="SSF54001">
    <property type="entry name" value="Cysteine proteinases"/>
    <property type="match status" value="1"/>
</dbReference>
<dbReference type="GO" id="GO:0005634">
    <property type="term" value="C:nucleus"/>
    <property type="evidence" value="ECO:0007669"/>
    <property type="project" value="TreeGrafter"/>
</dbReference>
<accession>A0A1J8QF43</accession>
<dbReference type="EC" id="3.4.19.12" evidence="2"/>
<dbReference type="GO" id="GO:0004843">
    <property type="term" value="F:cysteine-type deubiquitinase activity"/>
    <property type="evidence" value="ECO:0007669"/>
    <property type="project" value="UniProtKB-EC"/>
</dbReference>
<dbReference type="InterPro" id="IPR042467">
    <property type="entry name" value="Peptidase_C65_otubain_sub2"/>
</dbReference>
<evidence type="ECO:0000313" key="8">
    <source>
        <dbReference type="EMBL" id="OJA10388.1"/>
    </source>
</evidence>
<evidence type="ECO:0000256" key="6">
    <source>
        <dbReference type="ARBA" id="ARBA00022807"/>
    </source>
</evidence>
<keyword evidence="5" id="KW-0378">Hydrolase</keyword>